<dbReference type="EMBL" id="HACG01021995">
    <property type="protein sequence ID" value="CEK68860.1"/>
    <property type="molecule type" value="Transcribed_RNA"/>
</dbReference>
<evidence type="ECO:0000256" key="1">
    <source>
        <dbReference type="ARBA" id="ARBA00004651"/>
    </source>
</evidence>
<keyword evidence="3" id="KW-1003">Cell membrane</keyword>
<organism evidence="10">
    <name type="scientific">Arion vulgaris</name>
    <dbReference type="NCBI Taxonomy" id="1028688"/>
    <lineage>
        <taxon>Eukaryota</taxon>
        <taxon>Metazoa</taxon>
        <taxon>Spiralia</taxon>
        <taxon>Lophotrochozoa</taxon>
        <taxon>Mollusca</taxon>
        <taxon>Gastropoda</taxon>
        <taxon>Heterobranchia</taxon>
        <taxon>Euthyneura</taxon>
        <taxon>Panpulmonata</taxon>
        <taxon>Eupulmonata</taxon>
        <taxon>Stylommatophora</taxon>
        <taxon>Helicina</taxon>
        <taxon>Arionoidea</taxon>
        <taxon>Arionidae</taxon>
        <taxon>Arion</taxon>
    </lineage>
</organism>
<evidence type="ECO:0000256" key="5">
    <source>
        <dbReference type="ARBA" id="ARBA00022989"/>
    </source>
</evidence>
<keyword evidence="8 9" id="KW-0407">Ion channel</keyword>
<protein>
    <recommendedName>
        <fullName evidence="9">Innexin</fullName>
    </recommendedName>
</protein>
<sequence>MTLNLLLEKMFAIEWFWLAFLLTMSLINMISWAVKIKPPCSTILFSKKYMKVLKYYYTTDTTGGNKSSLSYSLEEFGSSLKGFTEDYLKSDGVFVLRLLELNASRVVVSDVVGHLWSHYLIMNSCKLLSYTKDISNNNNNDSEKTQIDMDESVVIVTDSIL</sequence>
<comment type="subcellular location">
    <subcellularLocation>
        <location evidence="1 9">Cell membrane</location>
        <topology evidence="1 9">Multi-pass membrane protein</topology>
    </subcellularLocation>
</comment>
<keyword evidence="2 9" id="KW-0813">Transport</keyword>
<reference evidence="10" key="1">
    <citation type="submission" date="2014-12" db="EMBL/GenBank/DDBJ databases">
        <title>Insight into the proteome of Arion vulgaris.</title>
        <authorList>
            <person name="Aradska J."/>
            <person name="Bulat T."/>
            <person name="Smidak R."/>
            <person name="Sarate P."/>
            <person name="Gangsoo J."/>
            <person name="Sialana F."/>
            <person name="Bilban M."/>
            <person name="Lubec G."/>
        </authorList>
    </citation>
    <scope>NUCLEOTIDE SEQUENCE</scope>
    <source>
        <tissue evidence="10">Skin</tissue>
    </source>
</reference>
<dbReference type="Pfam" id="PF00876">
    <property type="entry name" value="Innexin"/>
    <property type="match status" value="1"/>
</dbReference>
<evidence type="ECO:0000256" key="3">
    <source>
        <dbReference type="ARBA" id="ARBA00022475"/>
    </source>
</evidence>
<evidence type="ECO:0000256" key="8">
    <source>
        <dbReference type="ARBA" id="ARBA00023303"/>
    </source>
</evidence>
<evidence type="ECO:0000256" key="2">
    <source>
        <dbReference type="ARBA" id="ARBA00022448"/>
    </source>
</evidence>
<keyword evidence="4 9" id="KW-0812">Transmembrane</keyword>
<comment type="caution">
    <text evidence="9">Lacks conserved residue(s) required for the propagation of feature annotation.</text>
</comment>
<evidence type="ECO:0000256" key="4">
    <source>
        <dbReference type="ARBA" id="ARBA00022692"/>
    </source>
</evidence>
<evidence type="ECO:0000313" key="10">
    <source>
        <dbReference type="EMBL" id="CEK68860.1"/>
    </source>
</evidence>
<dbReference type="GO" id="GO:0034220">
    <property type="term" value="P:monoatomic ion transmembrane transport"/>
    <property type="evidence" value="ECO:0007669"/>
    <property type="project" value="UniProtKB-KW"/>
</dbReference>
<dbReference type="AlphaFoldDB" id="A0A0B6ZMB5"/>
<keyword evidence="5 9" id="KW-1133">Transmembrane helix</keyword>
<evidence type="ECO:0000256" key="7">
    <source>
        <dbReference type="ARBA" id="ARBA00023136"/>
    </source>
</evidence>
<dbReference type="PANTHER" id="PTHR11893:SF36">
    <property type="entry name" value="INNEXIN-5"/>
    <property type="match status" value="1"/>
</dbReference>
<evidence type="ECO:0000256" key="9">
    <source>
        <dbReference type="RuleBase" id="RU010713"/>
    </source>
</evidence>
<gene>
    <name evidence="10" type="primary">ORF67994</name>
    <name evidence="9" type="synonym">inx</name>
</gene>
<dbReference type="GO" id="GO:0005921">
    <property type="term" value="C:gap junction"/>
    <property type="evidence" value="ECO:0007669"/>
    <property type="project" value="UniProtKB-UniRule"/>
</dbReference>
<comment type="function">
    <text evidence="9">Structural component of the gap junctions.</text>
</comment>
<proteinExistence type="inferred from homology"/>
<accession>A0A0B6ZMB5</accession>
<dbReference type="InterPro" id="IPR000990">
    <property type="entry name" value="Innexin"/>
</dbReference>
<dbReference type="PROSITE" id="PS51013">
    <property type="entry name" value="PANNEXIN"/>
    <property type="match status" value="1"/>
</dbReference>
<dbReference type="PANTHER" id="PTHR11893">
    <property type="entry name" value="INNEXIN"/>
    <property type="match status" value="1"/>
</dbReference>
<keyword evidence="6 9" id="KW-0406">Ion transport</keyword>
<dbReference type="GO" id="GO:0005886">
    <property type="term" value="C:plasma membrane"/>
    <property type="evidence" value="ECO:0007669"/>
    <property type="project" value="UniProtKB-SubCell"/>
</dbReference>
<name>A0A0B6ZMB5_9EUPU</name>
<keyword evidence="7 9" id="KW-0472">Membrane</keyword>
<evidence type="ECO:0000256" key="6">
    <source>
        <dbReference type="ARBA" id="ARBA00023065"/>
    </source>
</evidence>
<comment type="similarity">
    <text evidence="9">Belongs to the pannexin family.</text>
</comment>
<feature type="transmembrane region" description="Helical" evidence="9">
    <location>
        <begin position="15"/>
        <end position="34"/>
    </location>
</feature>